<evidence type="ECO:0000256" key="7">
    <source>
        <dbReference type="ARBA" id="ARBA00022989"/>
    </source>
</evidence>
<evidence type="ECO:0000256" key="8">
    <source>
        <dbReference type="ARBA" id="ARBA00023136"/>
    </source>
</evidence>
<dbReference type="PROSITE" id="PS50893">
    <property type="entry name" value="ABC_TRANSPORTER_2"/>
    <property type="match status" value="1"/>
</dbReference>
<keyword evidence="6" id="KW-0067">ATP-binding</keyword>
<dbReference type="EMBL" id="CAJA01000032">
    <property type="protein sequence ID" value="CCH72012.1"/>
    <property type="molecule type" value="Genomic_DNA"/>
</dbReference>
<reference evidence="13 14" key="1">
    <citation type="journal article" date="2013" name="ISME J.">
        <title>A metabolic model for members of the genus Tetrasphaera involved in enhanced biological phosphorus removal.</title>
        <authorList>
            <person name="Kristiansen R."/>
            <person name="Nguyen H.T.T."/>
            <person name="Saunders A.M."/>
            <person name="Nielsen J.L."/>
            <person name="Wimmer R."/>
            <person name="Le V.Q."/>
            <person name="McIlroy S.J."/>
            <person name="Petrovski S."/>
            <person name="Seviour R.J."/>
            <person name="Calteau A."/>
            <person name="Nielsen K.L."/>
            <person name="Nielsen P.H."/>
        </authorList>
    </citation>
    <scope>NUCLEOTIDE SEQUENCE [LARGE SCALE GENOMIC DNA]</scope>
    <source>
        <strain evidence="13 14">Ben110</strain>
    </source>
</reference>
<evidence type="ECO:0000256" key="6">
    <source>
        <dbReference type="ARBA" id="ARBA00022840"/>
    </source>
</evidence>
<sequence>MPVDDLGAGAGSDRSLRRALSVIALGVRAEPRLFAIAVTGSVLYGVLTAGMAQAVGWVTAHQITPAIHEGGLSRGRALIIGSVIGGVVLLTTVGVLLRRIGGGFTVFNVGADYRRKVTRQYLRLPLAWHHRHPSGQLLSNAHADVEATWNIFMPLPMSLGVLVMLLAGAVQMVLIDPVLAGVGLVIFPLLFAANAAFQRRMSERVTRAQQLRAEVAEVAHESFEGALLVKVMGREQRETSRFAEVSDRLRTAAIRAGRTRGTFDPVIEAIPTFGTLAVLGVGVGRVASGAVTTAELVQLAYLISVLAFPVRAFGWVLGEIPRTLVGWERVNAVLQARGSMSHGAADLGQGSPGARLTMDGVTYSYETASDAALTGSGATAGSADLPASGALGAPIALRDITLDVAPGETIAIVGPTGAGKSTLAGLIVRLIDPTSGRVSIDGVDVRDLAPGALAADAALVPQSTFIFDDTVRGNVTLGAPVPDAQVWAALRTAHADGFIARLPDGIDTKVGERGATLSGGQRQRIALARALVRHPRLLVLDDATSAVDPTVEQAILAALGAGTGAMTVVVIAYRMSTIALADEVAFLDEGRLVDRGTHAELMSRCQGYVDLVTAYAREAAERAAVAADEEPSDPVEVTS</sequence>
<dbReference type="PANTHER" id="PTHR24221">
    <property type="entry name" value="ATP-BINDING CASSETTE SUB-FAMILY B"/>
    <property type="match status" value="1"/>
</dbReference>
<dbReference type="FunFam" id="3.40.50.300:FF:000299">
    <property type="entry name" value="ABC transporter ATP-binding protein/permease"/>
    <property type="match status" value="1"/>
</dbReference>
<dbReference type="GO" id="GO:0005886">
    <property type="term" value="C:plasma membrane"/>
    <property type="evidence" value="ECO:0007669"/>
    <property type="project" value="UniProtKB-SubCell"/>
</dbReference>
<dbReference type="Proteomes" id="UP000035763">
    <property type="component" value="Unassembled WGS sequence"/>
</dbReference>
<keyword evidence="14" id="KW-1185">Reference proteome</keyword>
<evidence type="ECO:0000256" key="10">
    <source>
        <dbReference type="SAM" id="Phobius"/>
    </source>
</evidence>
<dbReference type="Gene3D" id="3.40.50.300">
    <property type="entry name" value="P-loop containing nucleotide triphosphate hydrolases"/>
    <property type="match status" value="1"/>
</dbReference>
<dbReference type="Gene3D" id="1.20.1560.10">
    <property type="entry name" value="ABC transporter type 1, transmembrane domain"/>
    <property type="match status" value="1"/>
</dbReference>
<evidence type="ECO:0000259" key="11">
    <source>
        <dbReference type="PROSITE" id="PS50893"/>
    </source>
</evidence>
<comment type="caution">
    <text evidence="13">The sequence shown here is derived from an EMBL/GenBank/DDBJ whole genome shotgun (WGS) entry which is preliminary data.</text>
</comment>
<dbReference type="PROSITE" id="PS50929">
    <property type="entry name" value="ABC_TM1F"/>
    <property type="match status" value="1"/>
</dbReference>
<dbReference type="STRING" id="1193182.BN11_1270002"/>
<feature type="transmembrane region" description="Helical" evidence="10">
    <location>
        <begin position="33"/>
        <end position="57"/>
    </location>
</feature>
<dbReference type="OrthoDB" id="9806127at2"/>
<gene>
    <name evidence="13" type="ORF">BN11_1270002</name>
</gene>
<dbReference type="SMART" id="SM00382">
    <property type="entry name" value="AAA"/>
    <property type="match status" value="1"/>
</dbReference>
<dbReference type="PANTHER" id="PTHR24221:SF654">
    <property type="entry name" value="ATP-BINDING CASSETTE SUB-FAMILY B MEMBER 6"/>
    <property type="match status" value="1"/>
</dbReference>
<dbReference type="InterPro" id="IPR003593">
    <property type="entry name" value="AAA+_ATPase"/>
</dbReference>
<evidence type="ECO:0000256" key="5">
    <source>
        <dbReference type="ARBA" id="ARBA00022741"/>
    </source>
</evidence>
<evidence type="ECO:0000256" key="1">
    <source>
        <dbReference type="ARBA" id="ARBA00004651"/>
    </source>
</evidence>
<keyword evidence="7 10" id="KW-1133">Transmembrane helix</keyword>
<dbReference type="PROSITE" id="PS00211">
    <property type="entry name" value="ABC_TRANSPORTER_1"/>
    <property type="match status" value="1"/>
</dbReference>
<comment type="subcellular location">
    <subcellularLocation>
        <location evidence="1">Cell membrane</location>
        <topology evidence="1">Multi-pass membrane protein</topology>
    </subcellularLocation>
</comment>
<dbReference type="GO" id="GO:0016887">
    <property type="term" value="F:ATP hydrolysis activity"/>
    <property type="evidence" value="ECO:0007669"/>
    <property type="project" value="InterPro"/>
</dbReference>
<keyword evidence="8 10" id="KW-0472">Membrane</keyword>
<comment type="similarity">
    <text evidence="9">Belongs to the ABC transporter superfamily. Lipid exporter (TC 3.A.1.106) family.</text>
</comment>
<proteinExistence type="inferred from homology"/>
<feature type="domain" description="ABC transmembrane type-1" evidence="12">
    <location>
        <begin position="35"/>
        <end position="322"/>
    </location>
</feature>
<accession>W6JTB7</accession>
<organism evidence="13 14">
    <name type="scientific">Nostocoides australiense Ben110</name>
    <dbReference type="NCBI Taxonomy" id="1193182"/>
    <lineage>
        <taxon>Bacteria</taxon>
        <taxon>Bacillati</taxon>
        <taxon>Actinomycetota</taxon>
        <taxon>Actinomycetes</taxon>
        <taxon>Micrococcales</taxon>
        <taxon>Intrasporangiaceae</taxon>
        <taxon>Nostocoides</taxon>
    </lineage>
</organism>
<evidence type="ECO:0000256" key="4">
    <source>
        <dbReference type="ARBA" id="ARBA00022692"/>
    </source>
</evidence>
<feature type="transmembrane region" description="Helical" evidence="10">
    <location>
        <begin position="151"/>
        <end position="172"/>
    </location>
</feature>
<dbReference type="AlphaFoldDB" id="W6JTB7"/>
<evidence type="ECO:0000259" key="12">
    <source>
        <dbReference type="PROSITE" id="PS50929"/>
    </source>
</evidence>
<feature type="domain" description="ABC transporter" evidence="11">
    <location>
        <begin position="380"/>
        <end position="614"/>
    </location>
</feature>
<protein>
    <submittedName>
        <fullName evidence="13">ABC transporter related protein</fullName>
    </submittedName>
</protein>
<dbReference type="InterPro" id="IPR027417">
    <property type="entry name" value="P-loop_NTPase"/>
</dbReference>
<evidence type="ECO:0000256" key="2">
    <source>
        <dbReference type="ARBA" id="ARBA00022448"/>
    </source>
</evidence>
<dbReference type="GO" id="GO:0140359">
    <property type="term" value="F:ABC-type transporter activity"/>
    <property type="evidence" value="ECO:0007669"/>
    <property type="project" value="InterPro"/>
</dbReference>
<dbReference type="Pfam" id="PF00664">
    <property type="entry name" value="ABC_membrane"/>
    <property type="match status" value="1"/>
</dbReference>
<dbReference type="GO" id="GO:0005524">
    <property type="term" value="F:ATP binding"/>
    <property type="evidence" value="ECO:0007669"/>
    <property type="project" value="UniProtKB-KW"/>
</dbReference>
<feature type="transmembrane region" description="Helical" evidence="10">
    <location>
        <begin position="178"/>
        <end position="197"/>
    </location>
</feature>
<evidence type="ECO:0000313" key="14">
    <source>
        <dbReference type="Proteomes" id="UP000035763"/>
    </source>
</evidence>
<dbReference type="InterPro" id="IPR039421">
    <property type="entry name" value="Type_1_exporter"/>
</dbReference>
<feature type="transmembrane region" description="Helical" evidence="10">
    <location>
        <begin position="77"/>
        <end position="97"/>
    </location>
</feature>
<dbReference type="SUPFAM" id="SSF90123">
    <property type="entry name" value="ABC transporter transmembrane region"/>
    <property type="match status" value="1"/>
</dbReference>
<keyword evidence="5" id="KW-0547">Nucleotide-binding</keyword>
<dbReference type="Pfam" id="PF00005">
    <property type="entry name" value="ABC_tran"/>
    <property type="match status" value="1"/>
</dbReference>
<evidence type="ECO:0000313" key="13">
    <source>
        <dbReference type="EMBL" id="CCH72012.1"/>
    </source>
</evidence>
<dbReference type="RefSeq" id="WP_048697062.1">
    <property type="nucleotide sequence ID" value="NZ_HG764815.1"/>
</dbReference>
<dbReference type="SUPFAM" id="SSF52540">
    <property type="entry name" value="P-loop containing nucleoside triphosphate hydrolases"/>
    <property type="match status" value="1"/>
</dbReference>
<keyword evidence="3" id="KW-1003">Cell membrane</keyword>
<keyword evidence="4 10" id="KW-0812">Transmembrane</keyword>
<keyword evidence="2" id="KW-0813">Transport</keyword>
<dbReference type="GO" id="GO:0034040">
    <property type="term" value="F:ATPase-coupled lipid transmembrane transporter activity"/>
    <property type="evidence" value="ECO:0007669"/>
    <property type="project" value="TreeGrafter"/>
</dbReference>
<dbReference type="InterPro" id="IPR017871">
    <property type="entry name" value="ABC_transporter-like_CS"/>
</dbReference>
<evidence type="ECO:0000256" key="9">
    <source>
        <dbReference type="ARBA" id="ARBA00061644"/>
    </source>
</evidence>
<dbReference type="InterPro" id="IPR036640">
    <property type="entry name" value="ABC1_TM_sf"/>
</dbReference>
<dbReference type="InterPro" id="IPR003439">
    <property type="entry name" value="ABC_transporter-like_ATP-bd"/>
</dbReference>
<dbReference type="InterPro" id="IPR011527">
    <property type="entry name" value="ABC1_TM_dom"/>
</dbReference>
<evidence type="ECO:0000256" key="3">
    <source>
        <dbReference type="ARBA" id="ARBA00022475"/>
    </source>
</evidence>
<name>W6JTB7_9MICO</name>